<dbReference type="SUPFAM" id="SSF52540">
    <property type="entry name" value="P-loop containing nucleoside triphosphate hydrolases"/>
    <property type="match status" value="1"/>
</dbReference>
<sequence>MKNWIPMESRMPPKLFLPITQKELDSLFKKGVKTWFEDAQHLHAISVYLIWKLPKLKPDADKAAQITLNALTELSKQLNTPDTRRGFRELASSQVSKKQLQRGIELLEQHQIRLDPDQYFETPSPALSDGSFNPDFTIELTRLTTGIGDFGRRAGPHAAALNREQFKASRIIEGNDDDPVHIEGLGGTGKGYLIRSILHDLPAKHTVILAKTRPQLNAISKGVDGEVHKMLFGEYAKLHLILSGVGMHAVNGPHAKSSYMVSNASIARSMDIPQLGDFSPERLAGVMMSTITKYCSSDSTAIDHEHIPNHESGLNGTIKNQVIKYARSYWRELTTASHGERWQPVRHAHLIKWASLVDQMPSRDLTNNNHFEMPDLRFAVVDEAHDLTPAMAALLKNTGVLVRSFSDTYQRINGAPPKLSHGALKVHLHQSMRAGSEIERVLNPALLLHPRNKDGEGVIQGNHEIPTKLTLYDAKKIPSDPFAILCGTYFHVFEYIQRLVSQGARVALLPGTEYAFHQFGASLIRLYQGGTGQIASYDLARYKSWDQLRKTHGNSDTFLRIESMLRKGYSEADFANLQSKLSPVMPQTYIVARVEDTKNWQFPNVMVSKELMEEGI</sequence>
<reference evidence="1" key="1">
    <citation type="submission" date="2017-04" db="EMBL/GenBank/DDBJ databases">
        <title>Population genomics of picophytoplankton unveils novel chromosome hypervariability.</title>
        <authorList>
            <consortium name="DOE Joint Genome Institute"/>
            <person name="Blanc-Mathieu R."/>
            <person name="Krasovec M."/>
            <person name="Hebrard M."/>
            <person name="Yau S."/>
            <person name="Desgranges E."/>
            <person name="Martin J."/>
            <person name="Schackwitz W."/>
            <person name="Kuo A."/>
            <person name="Salin G."/>
            <person name="Donnadieu C."/>
            <person name="Desdevises Y."/>
            <person name="Sanchez-Ferandin S."/>
            <person name="Moreau H."/>
            <person name="Rivals E."/>
            <person name="Grigoriev I.V."/>
            <person name="Grimsley N."/>
            <person name="Eyre-Walker A."/>
            <person name="Piganeau G."/>
        </authorList>
    </citation>
    <scope>NUCLEOTIDE SEQUENCE [LARGE SCALE GENOMIC DNA]</scope>
    <source>
        <strain evidence="1">RCC 1115</strain>
    </source>
</reference>
<dbReference type="Proteomes" id="UP000195557">
    <property type="component" value="Unassembled WGS sequence"/>
</dbReference>
<evidence type="ECO:0008006" key="2">
    <source>
        <dbReference type="Google" id="ProtNLM"/>
    </source>
</evidence>
<dbReference type="InterPro" id="IPR027417">
    <property type="entry name" value="P-loop_NTPase"/>
</dbReference>
<name>A0A1Y5I9M6_OSTTA</name>
<evidence type="ECO:0000313" key="1">
    <source>
        <dbReference type="EMBL" id="OUS44773.1"/>
    </source>
</evidence>
<organism evidence="1">
    <name type="scientific">Ostreococcus tauri</name>
    <name type="common">Marine green alga</name>
    <dbReference type="NCBI Taxonomy" id="70448"/>
    <lineage>
        <taxon>Eukaryota</taxon>
        <taxon>Viridiplantae</taxon>
        <taxon>Chlorophyta</taxon>
        <taxon>Mamiellophyceae</taxon>
        <taxon>Mamiellales</taxon>
        <taxon>Bathycoccaceae</taxon>
        <taxon>Ostreococcus</taxon>
    </lineage>
</organism>
<dbReference type="EMBL" id="KZ155803">
    <property type="protein sequence ID" value="OUS44773.1"/>
    <property type="molecule type" value="Genomic_DNA"/>
</dbReference>
<dbReference type="AlphaFoldDB" id="A0A1Y5I9M6"/>
<gene>
    <name evidence="1" type="ORF">BE221DRAFT_148216</name>
</gene>
<accession>A0A1Y5I9M6</accession>
<proteinExistence type="predicted"/>
<protein>
    <recommendedName>
        <fullName evidence="2">P-loop containing nucleoside triphosphate hydrolase</fullName>
    </recommendedName>
</protein>